<gene>
    <name evidence="4" type="primary">DG1</name>
    <name evidence="4" type="ORF">CR513_08615</name>
</gene>
<dbReference type="Pfam" id="PF01535">
    <property type="entry name" value="PPR"/>
    <property type="match status" value="3"/>
</dbReference>
<evidence type="ECO:0000313" key="4">
    <source>
        <dbReference type="EMBL" id="RDY07286.1"/>
    </source>
</evidence>
<evidence type="ECO:0000256" key="1">
    <source>
        <dbReference type="ARBA" id="ARBA00022737"/>
    </source>
</evidence>
<dbReference type="Pfam" id="PF13812">
    <property type="entry name" value="PPR_3"/>
    <property type="match status" value="1"/>
</dbReference>
<dbReference type="Gene3D" id="1.25.40.10">
    <property type="entry name" value="Tetratricopeptide repeat domain"/>
    <property type="match status" value="3"/>
</dbReference>
<dbReference type="InterPro" id="IPR002885">
    <property type="entry name" value="PPR_rpt"/>
</dbReference>
<proteinExistence type="predicted"/>
<name>A0A371HWW3_MUCPR</name>
<feature type="region of interest" description="Disordered" evidence="3">
    <location>
        <begin position="835"/>
        <end position="860"/>
    </location>
</feature>
<evidence type="ECO:0000256" key="2">
    <source>
        <dbReference type="PROSITE-ProRule" id="PRU00708"/>
    </source>
</evidence>
<sequence>MEALQLHGHPVAQFRPDTDKIRRNLIDKGVHPTPKIVHILRKKQIQKHNRKLKSSPPPPPLTPSEAQALAEEQHFHTLKREFIKVMGVATDETRVMAGKPWEGLQTVEFLEKMRAKKEFRGQKLRRESLTELKEMFEARKMDELKWIFDADLEIDEVWFKEGYGARGKSRTRSEGEVIRFLVDRLCDREITKRDWKFSRMMKLSGLPFTEGQLLRIVELLGFKRCWKQALSVVQWVYDYKDHRKFQSRFVYTKLLAVLGKAGRPKEALHIFNLMRENTHVYPDIAAYHSIAVTLGQAGLLKELLNIVECMRRKPKAFMHRKNWNPILEPDVVIYNAVRKQPDIYHVLNACVPSKQWKGVSWVFKQLRKSGLKPNGATFGLAMEVMLESGNYDLVHEFFGKMTRSGEVPKALTYKCSSLLPWYVLVRTFWKEGKVDEAVEAVRNMERRGVIGTASVYYELACCLCNYGRWQDAILEVEKIRSLPHARPLEFTFTGMIKSSMDGGHIDDCICIFEYMKDHCDPNIGAINTMLKVYGQNDMFSKAKVLFEEVKVAKSEFYATRKGGNSSVVPDVYTYNSMLEASASAQQWEYFEHVYKEMMLSGYRLDQNRHLSLLVKASRAGKLHLLEHAFDLILEAGEVPHHLFFFELVIQALGQHNYERAVILINTMAYAPFRVTEKQWTYLFKESEDRISHENLERLLDALGNCDVSSEPTVSNLTRALHVICGLGTSRNISSIIPFGSENTVNGLNEGIDDDGDVPNISRRMTIEGAESENDILVGSEHAEPDTFAFNHDQVNGGDNNDDVMVFRPQNSDIEDGISSHADRLQCTDNLELDKSSDELDEELWDDGSSEDDDGEGVIDKPSAYEILDIWKEMREEDGSLLHSEVGCG</sequence>
<feature type="region of interest" description="Disordered" evidence="3">
    <location>
        <begin position="43"/>
        <end position="64"/>
    </location>
</feature>
<dbReference type="PROSITE" id="PS51375">
    <property type="entry name" value="PPR"/>
    <property type="match status" value="3"/>
</dbReference>
<protein>
    <submittedName>
        <fullName evidence="4">Pentatricopeptide repeat-containing protein, chloroplastic</fullName>
    </submittedName>
</protein>
<dbReference type="InterPro" id="IPR044645">
    <property type="entry name" value="DG1/EMB2279-like"/>
</dbReference>
<dbReference type="InterPro" id="IPR011990">
    <property type="entry name" value="TPR-like_helical_dom_sf"/>
</dbReference>
<dbReference type="GO" id="GO:0009507">
    <property type="term" value="C:chloroplast"/>
    <property type="evidence" value="ECO:0007669"/>
    <property type="project" value="TreeGrafter"/>
</dbReference>
<dbReference type="Proteomes" id="UP000257109">
    <property type="component" value="Unassembled WGS sequence"/>
</dbReference>
<dbReference type="PANTHER" id="PTHR46935:SF2">
    <property type="entry name" value="PENTACOTRIPEPTIDE-REPEAT REGION OF PRORP DOMAIN-CONTAINING PROTEIN"/>
    <property type="match status" value="1"/>
</dbReference>
<feature type="compositionally biased region" description="Basic residues" evidence="3">
    <location>
        <begin position="43"/>
        <end position="53"/>
    </location>
</feature>
<reference evidence="4" key="1">
    <citation type="submission" date="2018-05" db="EMBL/GenBank/DDBJ databases">
        <title>Draft genome of Mucuna pruriens seed.</title>
        <authorList>
            <person name="Nnadi N.E."/>
            <person name="Vos R."/>
            <person name="Hasami M.H."/>
            <person name="Devisetty U.K."/>
            <person name="Aguiy J.C."/>
        </authorList>
    </citation>
    <scope>NUCLEOTIDE SEQUENCE [LARGE SCALE GENOMIC DNA]</scope>
    <source>
        <strain evidence="4">JCA_2017</strain>
    </source>
</reference>
<dbReference type="GO" id="GO:0009658">
    <property type="term" value="P:chloroplast organization"/>
    <property type="evidence" value="ECO:0007669"/>
    <property type="project" value="InterPro"/>
</dbReference>
<feature type="repeat" description="PPR" evidence="2">
    <location>
        <begin position="247"/>
        <end position="277"/>
    </location>
</feature>
<dbReference type="STRING" id="157652.A0A371HWW3"/>
<dbReference type="PANTHER" id="PTHR46935">
    <property type="entry name" value="OS01G0674700 PROTEIN"/>
    <property type="match status" value="1"/>
</dbReference>
<feature type="non-terminal residue" evidence="4">
    <location>
        <position position="1"/>
    </location>
</feature>
<dbReference type="OrthoDB" id="1904535at2759"/>
<dbReference type="FunFam" id="1.25.40.10:FF:001552">
    <property type="entry name" value="Predicted protein"/>
    <property type="match status" value="1"/>
</dbReference>
<organism evidence="4 5">
    <name type="scientific">Mucuna pruriens</name>
    <name type="common">Velvet bean</name>
    <name type="synonym">Dolichos pruriens</name>
    <dbReference type="NCBI Taxonomy" id="157652"/>
    <lineage>
        <taxon>Eukaryota</taxon>
        <taxon>Viridiplantae</taxon>
        <taxon>Streptophyta</taxon>
        <taxon>Embryophyta</taxon>
        <taxon>Tracheophyta</taxon>
        <taxon>Spermatophyta</taxon>
        <taxon>Magnoliopsida</taxon>
        <taxon>eudicotyledons</taxon>
        <taxon>Gunneridae</taxon>
        <taxon>Pentapetalae</taxon>
        <taxon>rosids</taxon>
        <taxon>fabids</taxon>
        <taxon>Fabales</taxon>
        <taxon>Fabaceae</taxon>
        <taxon>Papilionoideae</taxon>
        <taxon>50 kb inversion clade</taxon>
        <taxon>NPAAA clade</taxon>
        <taxon>indigoferoid/millettioid clade</taxon>
        <taxon>Phaseoleae</taxon>
        <taxon>Mucuna</taxon>
    </lineage>
</organism>
<feature type="compositionally biased region" description="Acidic residues" evidence="3">
    <location>
        <begin position="838"/>
        <end position="856"/>
    </location>
</feature>
<dbReference type="EMBL" id="QJKJ01001503">
    <property type="protein sequence ID" value="RDY07286.1"/>
    <property type="molecule type" value="Genomic_DNA"/>
</dbReference>
<feature type="repeat" description="PPR" evidence="2">
    <location>
        <begin position="417"/>
        <end position="451"/>
    </location>
</feature>
<evidence type="ECO:0000256" key="3">
    <source>
        <dbReference type="SAM" id="MobiDB-lite"/>
    </source>
</evidence>
<dbReference type="NCBIfam" id="TIGR00756">
    <property type="entry name" value="PPR"/>
    <property type="match status" value="2"/>
</dbReference>
<comment type="caution">
    <text evidence="4">The sequence shown here is derived from an EMBL/GenBank/DDBJ whole genome shotgun (WGS) entry which is preliminary data.</text>
</comment>
<feature type="repeat" description="PPR" evidence="2">
    <location>
        <begin position="570"/>
        <end position="604"/>
    </location>
</feature>
<keyword evidence="5" id="KW-1185">Reference proteome</keyword>
<accession>A0A371HWW3</accession>
<evidence type="ECO:0000313" key="5">
    <source>
        <dbReference type="Proteomes" id="UP000257109"/>
    </source>
</evidence>
<keyword evidence="1" id="KW-0677">Repeat</keyword>
<dbReference type="AlphaFoldDB" id="A0A371HWW3"/>